<dbReference type="OrthoDB" id="2471269at2"/>
<dbReference type="AlphaFoldDB" id="A0A4U2Y4B0"/>
<dbReference type="Proteomes" id="UP000307841">
    <property type="component" value="Unassembled WGS sequence"/>
</dbReference>
<name>A0A4U2Y4B0_9BACL</name>
<sequence>MNFVQKLRLSIGDNVQVVTGFDVTTGELVDVTNSTLTVLTPGEPGYGDKQVVFQINRITYARFYGRPARE</sequence>
<accession>A0A4U2Y4B0</accession>
<keyword evidence="2" id="KW-1185">Reference proteome</keyword>
<comment type="caution">
    <text evidence="1">The sequence shown here is derived from an EMBL/GenBank/DDBJ whole genome shotgun (WGS) entry which is preliminary data.</text>
</comment>
<gene>
    <name evidence="1" type="ORF">E8L90_00440</name>
</gene>
<organism evidence="1 2">
    <name type="scientific">Brevibacillus antibioticus</name>
    <dbReference type="NCBI Taxonomy" id="2570228"/>
    <lineage>
        <taxon>Bacteria</taxon>
        <taxon>Bacillati</taxon>
        <taxon>Bacillota</taxon>
        <taxon>Bacilli</taxon>
        <taxon>Bacillales</taxon>
        <taxon>Paenibacillaceae</taxon>
        <taxon>Brevibacillus</taxon>
    </lineage>
</organism>
<evidence type="ECO:0000313" key="2">
    <source>
        <dbReference type="Proteomes" id="UP000307841"/>
    </source>
</evidence>
<proteinExistence type="predicted"/>
<dbReference type="RefSeq" id="WP_137027518.1">
    <property type="nucleotide sequence ID" value="NZ_SZNK01000001.1"/>
</dbReference>
<protein>
    <recommendedName>
        <fullName evidence="3">DUF2187 domain-containing protein</fullName>
    </recommendedName>
</protein>
<evidence type="ECO:0008006" key="3">
    <source>
        <dbReference type="Google" id="ProtNLM"/>
    </source>
</evidence>
<evidence type="ECO:0000313" key="1">
    <source>
        <dbReference type="EMBL" id="TKI54041.1"/>
    </source>
</evidence>
<dbReference type="EMBL" id="SZNK01000001">
    <property type="protein sequence ID" value="TKI54041.1"/>
    <property type="molecule type" value="Genomic_DNA"/>
</dbReference>
<reference evidence="1 2" key="1">
    <citation type="submission" date="2019-04" db="EMBL/GenBank/DDBJ databases">
        <title>Whole genome sequencing of Brevibacillus sp. TGS2-1.</title>
        <authorList>
            <person name="Choi A."/>
        </authorList>
    </citation>
    <scope>NUCLEOTIDE SEQUENCE [LARGE SCALE GENOMIC DNA]</scope>
    <source>
        <strain evidence="1 2">TGS2-1</strain>
    </source>
</reference>